<dbReference type="EMBL" id="RHHR01000039">
    <property type="protein sequence ID" value="RNB69415.1"/>
    <property type="molecule type" value="Genomic_DNA"/>
</dbReference>
<organism evidence="2 3">
    <name type="scientific">Brevibacillus invocatus</name>
    <dbReference type="NCBI Taxonomy" id="173959"/>
    <lineage>
        <taxon>Bacteria</taxon>
        <taxon>Bacillati</taxon>
        <taxon>Bacillota</taxon>
        <taxon>Bacilli</taxon>
        <taxon>Bacillales</taxon>
        <taxon>Paenibacillaceae</taxon>
        <taxon>Brevibacillus</taxon>
    </lineage>
</organism>
<name>A0A3M8C3C5_9BACL</name>
<comment type="caution">
    <text evidence="2">The sequence shown here is derived from an EMBL/GenBank/DDBJ whole genome shotgun (WGS) entry which is preliminary data.</text>
</comment>
<reference evidence="2 3" key="1">
    <citation type="submission" date="2018-10" db="EMBL/GenBank/DDBJ databases">
        <title>Phylogenomics of Brevibacillus.</title>
        <authorList>
            <person name="Dunlap C."/>
        </authorList>
    </citation>
    <scope>NUCLEOTIDE SEQUENCE [LARGE SCALE GENOMIC DNA]</scope>
    <source>
        <strain evidence="2 3">JCM 12215</strain>
    </source>
</reference>
<dbReference type="Proteomes" id="UP000282028">
    <property type="component" value="Unassembled WGS sequence"/>
</dbReference>
<protein>
    <submittedName>
        <fullName evidence="2">ImmA/IrrE family metallo-endopeptidase</fullName>
    </submittedName>
</protein>
<feature type="domain" description="IrrE N-terminal-like" evidence="1">
    <location>
        <begin position="56"/>
        <end position="156"/>
    </location>
</feature>
<dbReference type="OrthoDB" id="2417909at2"/>
<dbReference type="AlphaFoldDB" id="A0A3M8C3C5"/>
<proteinExistence type="predicted"/>
<dbReference type="Gene3D" id="1.10.10.2910">
    <property type="match status" value="1"/>
</dbReference>
<evidence type="ECO:0000259" key="1">
    <source>
        <dbReference type="Pfam" id="PF06114"/>
    </source>
</evidence>
<dbReference type="InterPro" id="IPR010359">
    <property type="entry name" value="IrrE_HExxH"/>
</dbReference>
<sequence>MESILKKISEPQTWLEDRVYLLLQHHGIRTPEQIDLHQLCSTYRIEIQMINGRSRTHAHPIYPNRSIIAIDERLEAAEQRVKIAHEWGHLLLHEGIQPQNTEWMIEWQEAQANHFAEHVLMPFYMVGPLLIGVPRYDAHHYLAQLFHVPLPLAKQRYDRFLARMHDKGFPVYM</sequence>
<accession>A0A3M8C3C5</accession>
<evidence type="ECO:0000313" key="3">
    <source>
        <dbReference type="Proteomes" id="UP000282028"/>
    </source>
</evidence>
<keyword evidence="3" id="KW-1185">Reference proteome</keyword>
<dbReference type="Pfam" id="PF06114">
    <property type="entry name" value="Peptidase_M78"/>
    <property type="match status" value="1"/>
</dbReference>
<evidence type="ECO:0000313" key="2">
    <source>
        <dbReference type="EMBL" id="RNB69415.1"/>
    </source>
</evidence>
<gene>
    <name evidence="2" type="ORF">EDM52_19205</name>
</gene>